<dbReference type="Pfam" id="PF23639">
    <property type="entry name" value="DUF7146"/>
    <property type="match status" value="1"/>
</dbReference>
<name>A0ABV0A6W9_9HYPH</name>
<feature type="region of interest" description="Disordered" evidence="1">
    <location>
        <begin position="75"/>
        <end position="94"/>
    </location>
</feature>
<evidence type="ECO:0000313" key="5">
    <source>
        <dbReference type="Proteomes" id="UP001407347"/>
    </source>
</evidence>
<accession>A0ABV0A6W9</accession>
<protein>
    <submittedName>
        <fullName evidence="4">Toprim domain-containing protein</fullName>
    </submittedName>
</protein>
<dbReference type="EMBL" id="JAQYXP010000009">
    <property type="protein sequence ID" value="MEN3238920.1"/>
    <property type="molecule type" value="Genomic_DNA"/>
</dbReference>
<keyword evidence="5" id="KW-1185">Reference proteome</keyword>
<feature type="domain" description="DUF7146" evidence="3">
    <location>
        <begin position="97"/>
        <end position="201"/>
    </location>
</feature>
<sequence length="305" mass="32267">MDLRSIAQALGGQVMPGGQVSFPPPGHSRTDRSGSFKFDPSAPDGFLINTLSPADDPLYVKDWVRDQLGWARETPKRATAERSPIPISRAPDPGEAGRIATALEIWRATLNPAGTPVEAYLARERRLPQPVGELAHAVRFHPACPFGTGTTPAMVCLVRDVRSNQPRAIHRTALTLEGRKGSVGGQDRLSLGPIGGGAIKLTPDAEVTTCLGVGEGMETALSLQLLPEFGRSPVWSLISAGGIAGLPVLAGIECLWIAVDHDEAGVRAAQTAAARWSEAGPEAFLVQPHAARADLNDVFKGRPHA</sequence>
<evidence type="ECO:0000313" key="4">
    <source>
        <dbReference type="EMBL" id="MEN3238920.1"/>
    </source>
</evidence>
<evidence type="ECO:0000256" key="1">
    <source>
        <dbReference type="SAM" id="MobiDB-lite"/>
    </source>
</evidence>
<organism evidence="4 5">
    <name type="scientific">Methylobacterium ajmalii</name>
    <dbReference type="NCBI Taxonomy" id="2738439"/>
    <lineage>
        <taxon>Bacteria</taxon>
        <taxon>Pseudomonadati</taxon>
        <taxon>Pseudomonadota</taxon>
        <taxon>Alphaproteobacteria</taxon>
        <taxon>Hyphomicrobiales</taxon>
        <taxon>Methylobacteriaceae</taxon>
        <taxon>Methylobacterium</taxon>
    </lineage>
</organism>
<dbReference type="InterPro" id="IPR006171">
    <property type="entry name" value="TOPRIM_dom"/>
</dbReference>
<dbReference type="Proteomes" id="UP001407347">
    <property type="component" value="Unassembled WGS sequence"/>
</dbReference>
<dbReference type="RefSeq" id="WP_346013868.1">
    <property type="nucleotide sequence ID" value="NZ_JAQYXP010000009.1"/>
</dbReference>
<evidence type="ECO:0000259" key="2">
    <source>
        <dbReference type="Pfam" id="PF13362"/>
    </source>
</evidence>
<comment type="caution">
    <text evidence="4">The sequence shown here is derived from an EMBL/GenBank/DDBJ whole genome shotgun (WGS) entry which is preliminary data.</text>
</comment>
<evidence type="ECO:0000259" key="3">
    <source>
        <dbReference type="Pfam" id="PF23639"/>
    </source>
</evidence>
<feature type="domain" description="Toprim" evidence="2">
    <location>
        <begin position="211"/>
        <end position="299"/>
    </location>
</feature>
<dbReference type="InterPro" id="IPR055570">
    <property type="entry name" value="DUF7146"/>
</dbReference>
<dbReference type="Pfam" id="PF13362">
    <property type="entry name" value="Toprim_3"/>
    <property type="match status" value="1"/>
</dbReference>
<proteinExistence type="predicted"/>
<feature type="region of interest" description="Disordered" evidence="1">
    <location>
        <begin position="10"/>
        <end position="35"/>
    </location>
</feature>
<gene>
    <name evidence="4" type="ORF">PUR29_36405</name>
</gene>
<reference evidence="4 5" key="1">
    <citation type="journal article" date="2023" name="PLoS ONE">
        <title>Complete genome assembly of Hawai'i environmental nontuberculous mycobacteria reveals unexpected co-isolation with methylobacteria.</title>
        <authorList>
            <person name="Hendrix J."/>
            <person name="Epperson L.E."/>
            <person name="Tong E.I."/>
            <person name="Chan Y.L."/>
            <person name="Hasan N.A."/>
            <person name="Dawrs S.N."/>
            <person name="Norton G.J."/>
            <person name="Virdi R."/>
            <person name="Crooks J.L."/>
            <person name="Chan E.D."/>
            <person name="Honda J.R."/>
            <person name="Strong M."/>
        </authorList>
    </citation>
    <scope>NUCLEOTIDE SEQUENCE [LARGE SCALE GENOMIC DNA]</scope>
    <source>
        <strain evidence="4 5">NJH_HI04-1</strain>
    </source>
</reference>